<accession>A0A403T7R0</accession>
<dbReference type="EMBL" id="RWAH01000050">
    <property type="protein sequence ID" value="MMS79823.1"/>
    <property type="molecule type" value="Genomic_DNA"/>
</dbReference>
<dbReference type="Proteomes" id="UP000839526">
    <property type="component" value="Unassembled WGS sequence"/>
</dbReference>
<name>A0A403T7R0_SALER</name>
<evidence type="ECO:0000313" key="1">
    <source>
        <dbReference type="EMBL" id="MMS79823.1"/>
    </source>
</evidence>
<organism evidence="1">
    <name type="scientific">Salmonella enterica</name>
    <name type="common">Salmonella choleraesuis</name>
    <dbReference type="NCBI Taxonomy" id="28901"/>
    <lineage>
        <taxon>Bacteria</taxon>
        <taxon>Pseudomonadati</taxon>
        <taxon>Pseudomonadota</taxon>
        <taxon>Gammaproteobacteria</taxon>
        <taxon>Enterobacterales</taxon>
        <taxon>Enterobacteriaceae</taxon>
        <taxon>Salmonella</taxon>
    </lineage>
</organism>
<protein>
    <submittedName>
        <fullName evidence="1">DUF2303 family protein</fullName>
    </submittedName>
</protein>
<sequence>MSQTVDATAIDQIHKMVIASEVNEKLVNMNCPSVALPDDVGLHSIEDLLAGRCRFRGAMRTTSIDDFSRYSTGFAAEGTRCFIDACNMDAVTVLNIGTLDNPGHADNTAQIKLKKTAAYNALLDINGERKSQKELAEWLEDYADFITGFDKDGEVIQATKAAAAIRKITIEANSSADFEDNDFSGKRSVMESVEAKTKDIMPVAFEFKCIPFEGLKERPFKLRMSIITGDRPTLVLRIVQIESVQENIANEFRDLLVDKFKDSQVETFIGSFHA</sequence>
<proteinExistence type="predicted"/>
<reference evidence="1" key="1">
    <citation type="submission" date="2018-10" db="EMBL/GenBank/DDBJ databases">
        <authorList>
            <consortium name="PulseNet: The National Subtyping Network for Foodborne Disease Surveillance"/>
            <person name="Tarr C.L."/>
            <person name="Trees E."/>
            <person name="Katz L.S."/>
            <person name="Carleton-Romer H.A."/>
            <person name="Stroika S."/>
            <person name="Kucerova Z."/>
            <person name="Roache K.F."/>
            <person name="Sabol A.L."/>
            <person name="Besser J."/>
            <person name="Gerner-Smidt P."/>
        </authorList>
    </citation>
    <scope>NUCLEOTIDE SEQUENCE [LARGE SCALE GENOMIC DNA]</scope>
    <source>
        <strain evidence="1">PNUSAS052121</strain>
    </source>
</reference>
<dbReference type="InterPro" id="IPR019276">
    <property type="entry name" value="DUF2303"/>
</dbReference>
<gene>
    <name evidence="1" type="ORF">D9O31_25830</name>
</gene>
<dbReference type="AlphaFoldDB" id="A0A403T7R0"/>
<dbReference type="Pfam" id="PF10065">
    <property type="entry name" value="DUF2303"/>
    <property type="match status" value="1"/>
</dbReference>
<comment type="caution">
    <text evidence="1">The sequence shown here is derived from an EMBL/GenBank/DDBJ whole genome shotgun (WGS) entry which is preliminary data.</text>
</comment>